<evidence type="ECO:0000313" key="7">
    <source>
        <dbReference type="EMBL" id="SEF97679.1"/>
    </source>
</evidence>
<dbReference type="InterPro" id="IPR013249">
    <property type="entry name" value="RNA_pol_sigma70_r4_t2"/>
</dbReference>
<dbReference type="AlphaFoldDB" id="A0A1H5WDL2"/>
<proteinExistence type="inferred from homology"/>
<evidence type="ECO:0000256" key="2">
    <source>
        <dbReference type="ARBA" id="ARBA00023015"/>
    </source>
</evidence>
<name>A0A1H5WDL2_XYLRU</name>
<dbReference type="PANTHER" id="PTHR43133:SF46">
    <property type="entry name" value="RNA POLYMERASE SIGMA-70 FACTOR ECF SUBFAMILY"/>
    <property type="match status" value="1"/>
</dbReference>
<dbReference type="InterPro" id="IPR013324">
    <property type="entry name" value="RNA_pol_sigma_r3/r4-like"/>
</dbReference>
<dbReference type="Proteomes" id="UP000236735">
    <property type="component" value="Unassembled WGS sequence"/>
</dbReference>
<keyword evidence="4" id="KW-0804">Transcription</keyword>
<dbReference type="RefSeq" id="WP_103916022.1">
    <property type="nucleotide sequence ID" value="NZ_FNUV01000006.1"/>
</dbReference>
<dbReference type="Pfam" id="PF04542">
    <property type="entry name" value="Sigma70_r2"/>
    <property type="match status" value="1"/>
</dbReference>
<dbReference type="SUPFAM" id="SSF88659">
    <property type="entry name" value="Sigma3 and sigma4 domains of RNA polymerase sigma factors"/>
    <property type="match status" value="1"/>
</dbReference>
<dbReference type="CDD" id="cd06171">
    <property type="entry name" value="Sigma70_r4"/>
    <property type="match status" value="1"/>
</dbReference>
<dbReference type="SUPFAM" id="SSF88946">
    <property type="entry name" value="Sigma2 domain of RNA polymerase sigma factors"/>
    <property type="match status" value="1"/>
</dbReference>
<feature type="domain" description="RNA polymerase sigma-70 region 2" evidence="5">
    <location>
        <begin position="28"/>
        <end position="94"/>
    </location>
</feature>
<protein>
    <submittedName>
        <fullName evidence="7">RNA polymerase sigma-70 factor, ECF subfamily</fullName>
    </submittedName>
</protein>
<dbReference type="GO" id="GO:0006352">
    <property type="term" value="P:DNA-templated transcription initiation"/>
    <property type="evidence" value="ECO:0007669"/>
    <property type="project" value="InterPro"/>
</dbReference>
<comment type="similarity">
    <text evidence="1">Belongs to the sigma-70 factor family. ECF subfamily.</text>
</comment>
<dbReference type="GO" id="GO:0016987">
    <property type="term" value="F:sigma factor activity"/>
    <property type="evidence" value="ECO:0007669"/>
    <property type="project" value="UniProtKB-KW"/>
</dbReference>
<feature type="domain" description="RNA polymerase sigma factor 70 region 4 type 2" evidence="6">
    <location>
        <begin position="124"/>
        <end position="173"/>
    </location>
</feature>
<dbReference type="InterPro" id="IPR013325">
    <property type="entry name" value="RNA_pol_sigma_r2"/>
</dbReference>
<keyword evidence="3" id="KW-0731">Sigma factor</keyword>
<keyword evidence="2" id="KW-0805">Transcription regulation</keyword>
<evidence type="ECO:0000313" key="8">
    <source>
        <dbReference type="Proteomes" id="UP000236735"/>
    </source>
</evidence>
<sequence length="190" mass="22074">MHFFIGNKEERLAKRLQGGEKDALKDFYSLYAEYLTAVCARYVTDEEDLKDVFQDALVQILSHIREFNYRGAGSLQAWVSRIAVNQSLKYLKERHQNELARLSWDVPDEEENDDPPINDIPPEVLQEMIRQLPTGYRTVFNLYVFENKSHQEIAQILGISTNTSCSQFSRAKNLLVKKITAYNNSKQQPR</sequence>
<dbReference type="Pfam" id="PF08281">
    <property type="entry name" value="Sigma70_r4_2"/>
    <property type="match status" value="1"/>
</dbReference>
<dbReference type="GO" id="GO:0003677">
    <property type="term" value="F:DNA binding"/>
    <property type="evidence" value="ECO:0007669"/>
    <property type="project" value="InterPro"/>
</dbReference>
<evidence type="ECO:0000259" key="5">
    <source>
        <dbReference type="Pfam" id="PF04542"/>
    </source>
</evidence>
<dbReference type="InterPro" id="IPR036388">
    <property type="entry name" value="WH-like_DNA-bd_sf"/>
</dbReference>
<dbReference type="InterPro" id="IPR014284">
    <property type="entry name" value="RNA_pol_sigma-70_dom"/>
</dbReference>
<evidence type="ECO:0000256" key="4">
    <source>
        <dbReference type="ARBA" id="ARBA00023163"/>
    </source>
</evidence>
<organism evidence="7 8">
    <name type="scientific">Xylanibacter ruminicola</name>
    <name type="common">Prevotella ruminicola</name>
    <dbReference type="NCBI Taxonomy" id="839"/>
    <lineage>
        <taxon>Bacteria</taxon>
        <taxon>Pseudomonadati</taxon>
        <taxon>Bacteroidota</taxon>
        <taxon>Bacteroidia</taxon>
        <taxon>Bacteroidales</taxon>
        <taxon>Prevotellaceae</taxon>
        <taxon>Xylanibacter</taxon>
    </lineage>
</organism>
<reference evidence="7 8" key="1">
    <citation type="submission" date="2016-10" db="EMBL/GenBank/DDBJ databases">
        <authorList>
            <person name="de Groot N.N."/>
        </authorList>
    </citation>
    <scope>NUCLEOTIDE SEQUENCE [LARGE SCALE GENOMIC DNA]</scope>
    <source>
        <strain evidence="7 8">AR32</strain>
    </source>
</reference>
<evidence type="ECO:0000259" key="6">
    <source>
        <dbReference type="Pfam" id="PF08281"/>
    </source>
</evidence>
<evidence type="ECO:0000256" key="3">
    <source>
        <dbReference type="ARBA" id="ARBA00023082"/>
    </source>
</evidence>
<dbReference type="EMBL" id="FNUV01000006">
    <property type="protein sequence ID" value="SEF97679.1"/>
    <property type="molecule type" value="Genomic_DNA"/>
</dbReference>
<dbReference type="Gene3D" id="1.10.10.10">
    <property type="entry name" value="Winged helix-like DNA-binding domain superfamily/Winged helix DNA-binding domain"/>
    <property type="match status" value="1"/>
</dbReference>
<dbReference type="NCBIfam" id="TIGR02937">
    <property type="entry name" value="sigma70-ECF"/>
    <property type="match status" value="1"/>
</dbReference>
<dbReference type="InterPro" id="IPR007627">
    <property type="entry name" value="RNA_pol_sigma70_r2"/>
</dbReference>
<dbReference type="PANTHER" id="PTHR43133">
    <property type="entry name" value="RNA POLYMERASE ECF-TYPE SIGMA FACTO"/>
    <property type="match status" value="1"/>
</dbReference>
<dbReference type="Gene3D" id="1.10.1740.10">
    <property type="match status" value="1"/>
</dbReference>
<accession>A0A1H5WDL2</accession>
<gene>
    <name evidence="7" type="ORF">SAMN05216354_2292</name>
</gene>
<dbReference type="InterPro" id="IPR039425">
    <property type="entry name" value="RNA_pol_sigma-70-like"/>
</dbReference>
<evidence type="ECO:0000256" key="1">
    <source>
        <dbReference type="ARBA" id="ARBA00010641"/>
    </source>
</evidence>